<protein>
    <submittedName>
        <fullName evidence="1">Uncharacterized protein</fullName>
    </submittedName>
</protein>
<comment type="caution">
    <text evidence="1">The sequence shown here is derived from an EMBL/GenBank/DDBJ whole genome shotgun (WGS) entry which is preliminary data.</text>
</comment>
<dbReference type="EMBL" id="NUEL01000090">
    <property type="protein sequence ID" value="PEI99368.1"/>
    <property type="molecule type" value="Genomic_DNA"/>
</dbReference>
<reference evidence="1 2" key="1">
    <citation type="submission" date="2017-09" db="EMBL/GenBank/DDBJ databases">
        <title>Large-scale bioinformatics analysis of Bacillus genomes uncovers conserved roles of natural products in bacterial physiology.</title>
        <authorList>
            <consortium name="Agbiome Team Llc"/>
            <person name="Bleich R.M."/>
            <person name="Grubbs K.J."/>
            <person name="Santa Maria K.C."/>
            <person name="Allen S.E."/>
            <person name="Farag S."/>
            <person name="Shank E.A."/>
            <person name="Bowers A."/>
        </authorList>
    </citation>
    <scope>NUCLEOTIDE SEQUENCE [LARGE SCALE GENOMIC DNA]</scope>
    <source>
        <strain evidence="1 2">AFS004017</strain>
    </source>
</reference>
<gene>
    <name evidence="1" type="ORF">CN684_31385</name>
</gene>
<dbReference type="RefSeq" id="WP_088082415.1">
    <property type="nucleotide sequence ID" value="NZ_JBCMRE010000093.1"/>
</dbReference>
<evidence type="ECO:0000313" key="1">
    <source>
        <dbReference type="EMBL" id="PEI99368.1"/>
    </source>
</evidence>
<name>A0A2A7VQA4_9BACI</name>
<evidence type="ECO:0000313" key="2">
    <source>
        <dbReference type="Proteomes" id="UP000220045"/>
    </source>
</evidence>
<accession>A0A2A7VQA4</accession>
<dbReference type="Proteomes" id="UP000220045">
    <property type="component" value="Unassembled WGS sequence"/>
</dbReference>
<organism evidence="1 2">
    <name type="scientific">Bacillus wiedmannii</name>
    <dbReference type="NCBI Taxonomy" id="1890302"/>
    <lineage>
        <taxon>Bacteria</taxon>
        <taxon>Bacillati</taxon>
        <taxon>Bacillota</taxon>
        <taxon>Bacilli</taxon>
        <taxon>Bacillales</taxon>
        <taxon>Bacillaceae</taxon>
        <taxon>Bacillus</taxon>
        <taxon>Bacillus cereus group</taxon>
    </lineage>
</organism>
<proteinExistence type="predicted"/>
<dbReference type="AlphaFoldDB" id="A0A2A7VQA4"/>
<sequence length="79" mass="9546">MKDDIETLQKALKKFYKAVQEIVQWVRQAWEQIKQFALVYEEYKKKGKQRTAYGYMKAKLMKSQVLNRKPMLIRARTTC</sequence>